<evidence type="ECO:0000256" key="4">
    <source>
        <dbReference type="ARBA" id="ARBA00022777"/>
    </source>
</evidence>
<dbReference type="AlphaFoldDB" id="A0AAD5XBT3"/>
<dbReference type="EMBL" id="JADGJH010001088">
    <property type="protein sequence ID" value="KAJ3119177.1"/>
    <property type="molecule type" value="Genomic_DNA"/>
</dbReference>
<dbReference type="InterPro" id="IPR017438">
    <property type="entry name" value="ATP-NAD_kinase_N"/>
</dbReference>
<dbReference type="Pfam" id="PF01513">
    <property type="entry name" value="NAD_kinase"/>
    <property type="match status" value="1"/>
</dbReference>
<accession>A0AAD5XBT3</accession>
<dbReference type="FunFam" id="2.60.200.30:FF:000009">
    <property type="entry name" value="Poly(P)/ATP NAD kinase"/>
    <property type="match status" value="1"/>
</dbReference>
<sequence>SFSNTARFGPILNSPLLHDGNDVDENEEEEEYIEDEEQEQEQEQNSAITRISQSKTSTSTVTASIISTATKPHSKSRKHLLVPPGALSINRATAIRSRATTAATTITTATTTSTSYKNSSSYSTTAKKTHVRLANTAVGLREIAKKIGKRTLQWESPPKTLLIVTKIHDSELVPFTKDLAMLVEERLREYPEFAAFSDVEEYNIISEYGRSPSIPINVPTMQKTVSATFNKNSSSINPDSNTILFWSPDDFLKPLASDPLSSKIDLIVTLGGDGTVLFTASLFESVKVPPIVPFDLGSLGFLAVFEFESAKDSLRRILNIPDPEPLMPPETAQEHLLHLLGTKNSSTDSLPAFNNNSSLELNAIQSQLPTPTINHYQNQQISVINSSSSSNLLSGGYNSPPTTNGTRTQLDTHPRTSGFNVNMRLRLACRIYRISDVATGTFSADVETHHVLNEMVVDRGPSAYMSHLELFVDGSYLTTSMADGLVVATPTGSTAYSLSAGGSIVHPLVPALLVTPICPHTLSFRPMLLPESIELTVQIPLDARGSAWVSFDGKMRCELRQGDEVRIEVSKFGVPTVCRQDQIG</sequence>
<evidence type="ECO:0000256" key="8">
    <source>
        <dbReference type="SAM" id="MobiDB-lite"/>
    </source>
</evidence>
<evidence type="ECO:0000256" key="1">
    <source>
        <dbReference type="ARBA" id="ARBA00010995"/>
    </source>
</evidence>
<evidence type="ECO:0000256" key="2">
    <source>
        <dbReference type="ARBA" id="ARBA00022679"/>
    </source>
</evidence>
<proteinExistence type="inferred from homology"/>
<organism evidence="9 10">
    <name type="scientific">Physocladia obscura</name>
    <dbReference type="NCBI Taxonomy" id="109957"/>
    <lineage>
        <taxon>Eukaryota</taxon>
        <taxon>Fungi</taxon>
        <taxon>Fungi incertae sedis</taxon>
        <taxon>Chytridiomycota</taxon>
        <taxon>Chytridiomycota incertae sedis</taxon>
        <taxon>Chytridiomycetes</taxon>
        <taxon>Chytridiales</taxon>
        <taxon>Chytriomycetaceae</taxon>
        <taxon>Physocladia</taxon>
    </lineage>
</organism>
<dbReference type="InterPro" id="IPR017437">
    <property type="entry name" value="ATP-NAD_kinase_PpnK-typ_C"/>
</dbReference>
<evidence type="ECO:0000256" key="6">
    <source>
        <dbReference type="ARBA" id="ARBA00022857"/>
    </source>
</evidence>
<gene>
    <name evidence="9" type="ORF">HK100_000432</name>
</gene>
<dbReference type="GO" id="GO:0006741">
    <property type="term" value="P:NADP+ biosynthetic process"/>
    <property type="evidence" value="ECO:0007669"/>
    <property type="project" value="InterPro"/>
</dbReference>
<feature type="region of interest" description="Disordered" evidence="8">
    <location>
        <begin position="392"/>
        <end position="417"/>
    </location>
</feature>
<comment type="similarity">
    <text evidence="1">Belongs to the NAD kinase family.</text>
</comment>
<dbReference type="GO" id="GO:0005524">
    <property type="term" value="F:ATP binding"/>
    <property type="evidence" value="ECO:0007669"/>
    <property type="project" value="UniProtKB-KW"/>
</dbReference>
<dbReference type="GO" id="GO:0019674">
    <property type="term" value="P:NAD+ metabolic process"/>
    <property type="evidence" value="ECO:0007669"/>
    <property type="project" value="InterPro"/>
</dbReference>
<name>A0AAD5XBT3_9FUNG</name>
<dbReference type="InterPro" id="IPR016064">
    <property type="entry name" value="NAD/diacylglycerol_kinase_sf"/>
</dbReference>
<dbReference type="HAMAP" id="MF_00361">
    <property type="entry name" value="NAD_kinase"/>
    <property type="match status" value="1"/>
</dbReference>
<evidence type="ECO:0000313" key="10">
    <source>
        <dbReference type="Proteomes" id="UP001211907"/>
    </source>
</evidence>
<evidence type="ECO:0000313" key="9">
    <source>
        <dbReference type="EMBL" id="KAJ3119177.1"/>
    </source>
</evidence>
<reference evidence="9" key="1">
    <citation type="submission" date="2020-05" db="EMBL/GenBank/DDBJ databases">
        <title>Phylogenomic resolution of chytrid fungi.</title>
        <authorList>
            <person name="Stajich J.E."/>
            <person name="Amses K."/>
            <person name="Simmons R."/>
            <person name="Seto K."/>
            <person name="Myers J."/>
            <person name="Bonds A."/>
            <person name="Quandt C.A."/>
            <person name="Barry K."/>
            <person name="Liu P."/>
            <person name="Grigoriev I."/>
            <person name="Longcore J.E."/>
            <person name="James T.Y."/>
        </authorList>
    </citation>
    <scope>NUCLEOTIDE SEQUENCE</scope>
    <source>
        <strain evidence="9">JEL0513</strain>
    </source>
</reference>
<dbReference type="GO" id="GO:0003951">
    <property type="term" value="F:NAD+ kinase activity"/>
    <property type="evidence" value="ECO:0007669"/>
    <property type="project" value="InterPro"/>
</dbReference>
<keyword evidence="6" id="KW-0521">NADP</keyword>
<keyword evidence="2" id="KW-0808">Transferase</keyword>
<keyword evidence="3" id="KW-0547">Nucleotide-binding</keyword>
<feature type="compositionally biased region" description="Acidic residues" evidence="8">
    <location>
        <begin position="22"/>
        <end position="42"/>
    </location>
</feature>
<evidence type="ECO:0008006" key="11">
    <source>
        <dbReference type="Google" id="ProtNLM"/>
    </source>
</evidence>
<evidence type="ECO:0000256" key="3">
    <source>
        <dbReference type="ARBA" id="ARBA00022741"/>
    </source>
</evidence>
<keyword evidence="4" id="KW-0418">Kinase</keyword>
<feature type="region of interest" description="Disordered" evidence="8">
    <location>
        <begin position="1"/>
        <end position="55"/>
    </location>
</feature>
<keyword evidence="7" id="KW-0520">NAD</keyword>
<dbReference type="Gene3D" id="3.40.50.10330">
    <property type="entry name" value="Probable inorganic polyphosphate/atp-NAD kinase, domain 1"/>
    <property type="match status" value="1"/>
</dbReference>
<evidence type="ECO:0000256" key="5">
    <source>
        <dbReference type="ARBA" id="ARBA00022840"/>
    </source>
</evidence>
<evidence type="ECO:0000256" key="7">
    <source>
        <dbReference type="ARBA" id="ARBA00023027"/>
    </source>
</evidence>
<keyword evidence="10" id="KW-1185">Reference proteome</keyword>
<dbReference type="Proteomes" id="UP001211907">
    <property type="component" value="Unassembled WGS sequence"/>
</dbReference>
<keyword evidence="5" id="KW-0067">ATP-binding</keyword>
<dbReference type="InterPro" id="IPR002504">
    <property type="entry name" value="NADK"/>
</dbReference>
<dbReference type="Pfam" id="PF20143">
    <property type="entry name" value="NAD_kinase_C"/>
    <property type="match status" value="1"/>
</dbReference>
<dbReference type="SUPFAM" id="SSF111331">
    <property type="entry name" value="NAD kinase/diacylglycerol kinase-like"/>
    <property type="match status" value="2"/>
</dbReference>
<comment type="caution">
    <text evidence="9">The sequence shown here is derived from an EMBL/GenBank/DDBJ whole genome shotgun (WGS) entry which is preliminary data.</text>
</comment>
<feature type="compositionally biased region" description="Polar residues" evidence="8">
    <location>
        <begin position="400"/>
        <end position="417"/>
    </location>
</feature>
<dbReference type="PANTHER" id="PTHR20275">
    <property type="entry name" value="NAD KINASE"/>
    <property type="match status" value="1"/>
</dbReference>
<dbReference type="Gene3D" id="2.60.200.30">
    <property type="entry name" value="Probable inorganic polyphosphate/atp-NAD kinase, domain 2"/>
    <property type="match status" value="1"/>
</dbReference>
<protein>
    <recommendedName>
        <fullName evidence="11">NAD kinase</fullName>
    </recommendedName>
</protein>
<feature type="non-terminal residue" evidence="9">
    <location>
        <position position="1"/>
    </location>
</feature>
<dbReference type="PANTHER" id="PTHR20275:SF0">
    <property type="entry name" value="NAD KINASE"/>
    <property type="match status" value="1"/>
</dbReference>